<keyword evidence="2" id="KW-1185">Reference proteome</keyword>
<feature type="chain" id="PRO_5044624241" evidence="1">
    <location>
        <begin position="29"/>
        <end position="329"/>
    </location>
</feature>
<accession>A0A5S6Q100</accession>
<dbReference type="InterPro" id="IPR015797">
    <property type="entry name" value="NUDIX_hydrolase-like_dom_sf"/>
</dbReference>
<dbReference type="InterPro" id="IPR039989">
    <property type="entry name" value="NUDT9"/>
</dbReference>
<keyword evidence="1" id="KW-0732">Signal</keyword>
<sequence>MALQGSNFPRLVLRHFLVQLALLSTVRSYHFKELYPNTIIKRVAVKSDFRSWKKNFTAYAPISYSNECAIGECDPDIGTENFHPKFNELDGTIDRRRMPKVKNGKKKLYMIENGLPLNPRGRTGLAGRGELKRWGPNHLVYVMLSRGEKPREYAVMQTNHENELPDYPHVFVDNPRESDIPAPILEMLKANLGAIYSPKYVERMIKDIEKNNVEFYRGYLTDQRNTDNAWIEMRLIEINDPTYKHIGLIDFTPANNPFNLTWTIFDRTFFHEQISKRMAQSDTKFSSKFARRLRAQLLEIKVGTAGYRFMLFRMGLVITSTVIGAATLG</sequence>
<protein>
    <submittedName>
        <fullName evidence="3 4">ADP-ribose pyrophosphatase, mitochondrial</fullName>
    </submittedName>
</protein>
<dbReference type="PANTHER" id="PTHR13030:SF8">
    <property type="entry name" value="ADP-RIBOSE PYROPHOSPHATASE, MITOCHONDRIAL"/>
    <property type="match status" value="1"/>
</dbReference>
<dbReference type="WBParaSite" id="TMUE_3000014869.1">
    <property type="protein sequence ID" value="TMUE_3000014869.1"/>
    <property type="gene ID" value="WBGene00291331"/>
</dbReference>
<dbReference type="GO" id="GO:0047631">
    <property type="term" value="F:ADP-ribose diphosphatase activity"/>
    <property type="evidence" value="ECO:0007669"/>
    <property type="project" value="InterPro"/>
</dbReference>
<dbReference type="Pfam" id="PF25969">
    <property type="entry name" value="NUDT9_N"/>
    <property type="match status" value="1"/>
</dbReference>
<dbReference type="PANTHER" id="PTHR13030">
    <property type="entry name" value="NUDIX HYDROLASE"/>
    <property type="match status" value="1"/>
</dbReference>
<reference evidence="2" key="2">
    <citation type="submission" date="2014-03" db="EMBL/GenBank/DDBJ databases">
        <title>The whipworm genome and dual-species transcriptomics of an intimate host-pathogen interaction.</title>
        <authorList>
            <person name="Foth B.J."/>
            <person name="Tsai I.J."/>
            <person name="Reid A.J."/>
            <person name="Bancroft A.J."/>
            <person name="Nichol S."/>
            <person name="Tracey A."/>
            <person name="Holroyd N."/>
            <person name="Cotton J.A."/>
            <person name="Stanley E.J."/>
            <person name="Zarowiecki M."/>
            <person name="Liu J.Z."/>
            <person name="Huckvale T."/>
            <person name="Cooper P.J."/>
            <person name="Grencis R.K."/>
            <person name="Berriman M."/>
        </authorList>
    </citation>
    <scope>NUCLEOTIDE SEQUENCE [LARGE SCALE GENOMIC DNA]</scope>
    <source>
        <strain evidence="2">Edinburgh</strain>
    </source>
</reference>
<feature type="signal peptide" evidence="1">
    <location>
        <begin position="1"/>
        <end position="28"/>
    </location>
</feature>
<evidence type="ECO:0000313" key="4">
    <source>
        <dbReference type="WBParaSite" id="TMUE_3000014869.1"/>
    </source>
</evidence>
<evidence type="ECO:0000313" key="3">
    <source>
        <dbReference type="WBParaSite" id="TMUE_0000000829.1"/>
    </source>
</evidence>
<name>A0A5S6Q100_TRIMR</name>
<proteinExistence type="predicted"/>
<organism evidence="2 3">
    <name type="scientific">Trichuris muris</name>
    <name type="common">Mouse whipworm</name>
    <dbReference type="NCBI Taxonomy" id="70415"/>
    <lineage>
        <taxon>Eukaryota</taxon>
        <taxon>Metazoa</taxon>
        <taxon>Ecdysozoa</taxon>
        <taxon>Nematoda</taxon>
        <taxon>Enoplea</taxon>
        <taxon>Dorylaimia</taxon>
        <taxon>Trichinellida</taxon>
        <taxon>Trichuridae</taxon>
        <taxon>Trichuris</taxon>
    </lineage>
</organism>
<evidence type="ECO:0000313" key="2">
    <source>
        <dbReference type="Proteomes" id="UP000046395"/>
    </source>
</evidence>
<dbReference type="Proteomes" id="UP000046395">
    <property type="component" value="Unassembled WGS sequence"/>
</dbReference>
<dbReference type="Gene3D" id="3.90.79.10">
    <property type="entry name" value="Nucleoside Triphosphate Pyrophosphohydrolase"/>
    <property type="match status" value="1"/>
</dbReference>
<reference evidence="3 4" key="3">
    <citation type="submission" date="2019-12" db="UniProtKB">
        <authorList>
            <consortium name="WormBaseParasite"/>
        </authorList>
    </citation>
    <scope>IDENTIFICATION</scope>
</reference>
<reference evidence="2" key="1">
    <citation type="submission" date="2013-11" db="EMBL/GenBank/DDBJ databases">
        <authorList>
            <person name="Aslett M."/>
        </authorList>
    </citation>
    <scope>NUCLEOTIDE SEQUENCE [LARGE SCALE GENOMIC DNA]</scope>
    <source>
        <strain evidence="2">Edinburgh</strain>
    </source>
</reference>
<evidence type="ECO:0000256" key="1">
    <source>
        <dbReference type="SAM" id="SignalP"/>
    </source>
</evidence>
<dbReference type="SUPFAM" id="SSF55811">
    <property type="entry name" value="Nudix"/>
    <property type="match status" value="1"/>
</dbReference>
<dbReference type="AlphaFoldDB" id="A0A5S6Q100"/>
<dbReference type="WBParaSite" id="TMUE_0000000829.1">
    <property type="protein sequence ID" value="TMUE_0000000829.1"/>
    <property type="gene ID" value="WBGene00296752"/>
</dbReference>